<feature type="non-terminal residue" evidence="1">
    <location>
        <position position="228"/>
    </location>
</feature>
<protein>
    <submittedName>
        <fullName evidence="1">Uncharacterized protein</fullName>
    </submittedName>
</protein>
<name>A0ABP0S8H4_9DINO</name>
<keyword evidence="2" id="KW-1185">Reference proteome</keyword>
<gene>
    <name evidence="1" type="ORF">SCF082_LOCUS50546</name>
</gene>
<accession>A0ABP0S8H4</accession>
<evidence type="ECO:0000313" key="1">
    <source>
        <dbReference type="EMBL" id="CAK9108670.1"/>
    </source>
</evidence>
<sequence>MRFQDPVLVAILDKMRTPGGAKLSQAERRALEATAVGGRADAQKLIGAENVYQACYTWSVVNMAYTRRSFESAKAAGRTLYATRAVDVAQNVHPDRAAAVAQAVLQHPNMNETGRLPHFGLYHIGLEVRLTQTLAALHVVVDCTVIIRGFHFSAEDRRRGDLHVSLPGLSTGQAEEVVVKVRRTQMPLVTVKACTLHVLQGTTTDTGPIFHWRFPRRLQKDMRWLACY</sequence>
<evidence type="ECO:0000313" key="2">
    <source>
        <dbReference type="Proteomes" id="UP001642464"/>
    </source>
</evidence>
<comment type="caution">
    <text evidence="1">The sequence shown here is derived from an EMBL/GenBank/DDBJ whole genome shotgun (WGS) entry which is preliminary data.</text>
</comment>
<proteinExistence type="predicted"/>
<dbReference type="Proteomes" id="UP001642464">
    <property type="component" value="Unassembled WGS sequence"/>
</dbReference>
<dbReference type="EMBL" id="CAXAMM010043131">
    <property type="protein sequence ID" value="CAK9108670.1"/>
    <property type="molecule type" value="Genomic_DNA"/>
</dbReference>
<reference evidence="1 2" key="1">
    <citation type="submission" date="2024-02" db="EMBL/GenBank/DDBJ databases">
        <authorList>
            <person name="Chen Y."/>
            <person name="Shah S."/>
            <person name="Dougan E. K."/>
            <person name="Thang M."/>
            <person name="Chan C."/>
        </authorList>
    </citation>
    <scope>NUCLEOTIDE SEQUENCE [LARGE SCALE GENOMIC DNA]</scope>
</reference>
<organism evidence="1 2">
    <name type="scientific">Durusdinium trenchii</name>
    <dbReference type="NCBI Taxonomy" id="1381693"/>
    <lineage>
        <taxon>Eukaryota</taxon>
        <taxon>Sar</taxon>
        <taxon>Alveolata</taxon>
        <taxon>Dinophyceae</taxon>
        <taxon>Suessiales</taxon>
        <taxon>Symbiodiniaceae</taxon>
        <taxon>Durusdinium</taxon>
    </lineage>
</organism>